<dbReference type="Proteomes" id="UP001152888">
    <property type="component" value="Unassembled WGS sequence"/>
</dbReference>
<evidence type="ECO:0000313" key="2">
    <source>
        <dbReference type="Proteomes" id="UP001152888"/>
    </source>
</evidence>
<dbReference type="EMBL" id="CAKOFQ010007237">
    <property type="protein sequence ID" value="CAH1995727.1"/>
    <property type="molecule type" value="Genomic_DNA"/>
</dbReference>
<accession>A0A9P0LHI0</accession>
<proteinExistence type="predicted"/>
<sequence>MLIFVGLNLPKGTISLRILRLFEDPTLMYTLL</sequence>
<organism evidence="1 2">
    <name type="scientific">Acanthoscelides obtectus</name>
    <name type="common">Bean weevil</name>
    <name type="synonym">Bruchus obtectus</name>
    <dbReference type="NCBI Taxonomy" id="200917"/>
    <lineage>
        <taxon>Eukaryota</taxon>
        <taxon>Metazoa</taxon>
        <taxon>Ecdysozoa</taxon>
        <taxon>Arthropoda</taxon>
        <taxon>Hexapoda</taxon>
        <taxon>Insecta</taxon>
        <taxon>Pterygota</taxon>
        <taxon>Neoptera</taxon>
        <taxon>Endopterygota</taxon>
        <taxon>Coleoptera</taxon>
        <taxon>Polyphaga</taxon>
        <taxon>Cucujiformia</taxon>
        <taxon>Chrysomeloidea</taxon>
        <taxon>Chrysomelidae</taxon>
        <taxon>Bruchinae</taxon>
        <taxon>Bruchini</taxon>
        <taxon>Acanthoscelides</taxon>
    </lineage>
</organism>
<dbReference type="AlphaFoldDB" id="A0A9P0LHI0"/>
<keyword evidence="2" id="KW-1185">Reference proteome</keyword>
<name>A0A9P0LHI0_ACAOB</name>
<evidence type="ECO:0000313" key="1">
    <source>
        <dbReference type="EMBL" id="CAH1995727.1"/>
    </source>
</evidence>
<reference evidence="1" key="1">
    <citation type="submission" date="2022-03" db="EMBL/GenBank/DDBJ databases">
        <authorList>
            <person name="Sayadi A."/>
        </authorList>
    </citation>
    <scope>NUCLEOTIDE SEQUENCE</scope>
</reference>
<gene>
    <name evidence="1" type="ORF">ACAOBT_LOCUS22794</name>
</gene>
<comment type="caution">
    <text evidence="1">The sequence shown here is derived from an EMBL/GenBank/DDBJ whole genome shotgun (WGS) entry which is preliminary data.</text>
</comment>
<protein>
    <submittedName>
        <fullName evidence="1">Uncharacterized protein</fullName>
    </submittedName>
</protein>